<organism evidence="5">
    <name type="scientific">Chaetomium thermophilum (strain DSM 1495 / CBS 144.50 / IMI 039719)</name>
    <name type="common">Thermochaetoides thermophila</name>
    <dbReference type="NCBI Taxonomy" id="759272"/>
    <lineage>
        <taxon>Eukaryota</taxon>
        <taxon>Fungi</taxon>
        <taxon>Dikarya</taxon>
        <taxon>Ascomycota</taxon>
        <taxon>Pezizomycotina</taxon>
        <taxon>Sordariomycetes</taxon>
        <taxon>Sordariomycetidae</taxon>
        <taxon>Sordariales</taxon>
        <taxon>Chaetomiaceae</taxon>
        <taxon>Thermochaetoides</taxon>
    </lineage>
</organism>
<dbReference type="KEGG" id="cthr:CTHT_0011250"/>
<dbReference type="OrthoDB" id="413885at2759"/>
<accession>G0S0U3</accession>
<feature type="region of interest" description="Disordered" evidence="1">
    <location>
        <begin position="347"/>
        <end position="377"/>
    </location>
</feature>
<dbReference type="PANTHER" id="PTHR47797">
    <property type="entry name" value="DEHYDROGENASE, PUTATIVE (AFU_ORTHOLOGUE AFUA_8G05805)-RELATED"/>
    <property type="match status" value="1"/>
</dbReference>
<dbReference type="AlphaFoldDB" id="G0S0U3"/>
<sequence>MTNWKHLTIWALSNAQVLTVSARTLDPAKRQATTTKYCPDDGEICFSEWVEPASSIIYRVAIPDVASAPFDLFFQLVAPKDKAGWAAVGWGGRMNYNPLTVAWPNGDSVVVSSRWSTGRVVPGAYAGASYTVLPTSTANATHWQLDVLCKGCSQWEGGSLNPNGVNTLAWAKNTRLPNTPSSNTSTFGIHDARGTFSLDLSVAKIPQEVFDTIESGQERRDVKLGSDVLPTLLTEVAAESVIPQATTTTSRQPPLIVTQPPIVTTTRAATTSSSRKTSTTSSFIVITTRQSQQPYPIVSLFPTVSTTTTWGPQPPAGNPALPTLTGLPTVGLPTDNGTYFCQNHHDKGETVSTLGYGTAEGEGKGEREGVGPEGEKG</sequence>
<protein>
    <recommendedName>
        <fullName evidence="3">DOMON domain-containing protein</fullName>
    </recommendedName>
</protein>
<dbReference type="SMART" id="SM00664">
    <property type="entry name" value="DoH"/>
    <property type="match status" value="1"/>
</dbReference>
<dbReference type="GeneID" id="18255163"/>
<gene>
    <name evidence="4" type="ORF">CTHT_0011250</name>
</gene>
<dbReference type="InterPro" id="IPR005018">
    <property type="entry name" value="DOMON_domain"/>
</dbReference>
<keyword evidence="2" id="KW-0732">Signal</keyword>
<feature type="compositionally biased region" description="Basic and acidic residues" evidence="1">
    <location>
        <begin position="361"/>
        <end position="377"/>
    </location>
</feature>
<dbReference type="InterPro" id="IPR015920">
    <property type="entry name" value="Cellobiose_DH-like_cyt"/>
</dbReference>
<dbReference type="Proteomes" id="UP000008066">
    <property type="component" value="Unassembled WGS sequence"/>
</dbReference>
<evidence type="ECO:0000313" key="4">
    <source>
        <dbReference type="EMBL" id="EGS22653.1"/>
    </source>
</evidence>
<dbReference type="eggNOG" id="ENOG502SYC2">
    <property type="taxonomic scope" value="Eukaryota"/>
</dbReference>
<feature type="signal peptide" evidence="2">
    <location>
        <begin position="1"/>
        <end position="22"/>
    </location>
</feature>
<proteinExistence type="predicted"/>
<dbReference type="HOGENOM" id="CLU_725872_0_0_1"/>
<dbReference type="Gene3D" id="2.60.40.1210">
    <property type="entry name" value="Cellobiose dehydrogenase, cytochrome domain"/>
    <property type="match status" value="1"/>
</dbReference>
<keyword evidence="5" id="KW-1185">Reference proteome</keyword>
<reference evidence="4 5" key="1">
    <citation type="journal article" date="2011" name="Cell">
        <title>Insight into structure and assembly of the nuclear pore complex by utilizing the genome of a eukaryotic thermophile.</title>
        <authorList>
            <person name="Amlacher S."/>
            <person name="Sarges P."/>
            <person name="Flemming D."/>
            <person name="van Noort V."/>
            <person name="Kunze R."/>
            <person name="Devos D.P."/>
            <person name="Arumugam M."/>
            <person name="Bork P."/>
            <person name="Hurt E."/>
        </authorList>
    </citation>
    <scope>NUCLEOTIDE SEQUENCE [LARGE SCALE GENOMIC DNA]</scope>
    <source>
        <strain evidence="5">DSM 1495 / CBS 144.50 / IMI 039719</strain>
    </source>
</reference>
<dbReference type="Pfam" id="PF16010">
    <property type="entry name" value="CDH-cyt"/>
    <property type="match status" value="1"/>
</dbReference>
<evidence type="ECO:0000256" key="2">
    <source>
        <dbReference type="SAM" id="SignalP"/>
    </source>
</evidence>
<feature type="domain" description="DOMON" evidence="3">
    <location>
        <begin position="85"/>
        <end position="173"/>
    </location>
</feature>
<dbReference type="SUPFAM" id="SSF49344">
    <property type="entry name" value="CBD9-like"/>
    <property type="match status" value="1"/>
</dbReference>
<dbReference type="CDD" id="cd09630">
    <property type="entry name" value="CDH_like_cytochrome"/>
    <property type="match status" value="1"/>
</dbReference>
<dbReference type="RefSeq" id="XP_006691645.1">
    <property type="nucleotide sequence ID" value="XM_006691582.1"/>
</dbReference>
<evidence type="ECO:0000259" key="3">
    <source>
        <dbReference type="SMART" id="SM00664"/>
    </source>
</evidence>
<dbReference type="EMBL" id="GL988039">
    <property type="protein sequence ID" value="EGS22653.1"/>
    <property type="molecule type" value="Genomic_DNA"/>
</dbReference>
<evidence type="ECO:0000256" key="1">
    <source>
        <dbReference type="SAM" id="MobiDB-lite"/>
    </source>
</evidence>
<name>G0S0U3_CHATD</name>
<dbReference type="PANTHER" id="PTHR47797:SF5">
    <property type="entry name" value="CELLOBIOSE DEHYDROGENASE CYTOCHROME DOMAIN-CONTAINING PROTEIN"/>
    <property type="match status" value="1"/>
</dbReference>
<feature type="chain" id="PRO_5003409181" description="DOMON domain-containing protein" evidence="2">
    <location>
        <begin position="23"/>
        <end position="377"/>
    </location>
</feature>
<evidence type="ECO:0000313" key="5">
    <source>
        <dbReference type="Proteomes" id="UP000008066"/>
    </source>
</evidence>
<dbReference type="STRING" id="759272.G0S0U3"/>